<proteinExistence type="predicted"/>
<dbReference type="KEGG" id="agf:ET445_03725"/>
<evidence type="ECO:0000313" key="3">
    <source>
        <dbReference type="Proteomes" id="UP000291259"/>
    </source>
</evidence>
<feature type="transmembrane region" description="Helical" evidence="1">
    <location>
        <begin position="12"/>
        <end position="36"/>
    </location>
</feature>
<evidence type="ECO:0000313" key="2">
    <source>
        <dbReference type="EMBL" id="QAY72586.1"/>
    </source>
</evidence>
<keyword evidence="1" id="KW-0472">Membrane</keyword>
<sequence>MNWLLSLFPPAPITWDGIATIAAAILAAGIVALGFLHERRQHARSRRAEAYAGALQAVSDYLEAPYRVRRRSGAVADRFALTAHVSEIQSRLDFYAAHLALIAPKVLDAYTALVAAAKAEAGPQMSAAWKARPTRHDRDVPLVAAYPHPRADAARTAVLAAMKAHP</sequence>
<evidence type="ECO:0008006" key="4">
    <source>
        <dbReference type="Google" id="ProtNLM"/>
    </source>
</evidence>
<name>A0A4P6FAE8_9MICO</name>
<evidence type="ECO:0000256" key="1">
    <source>
        <dbReference type="SAM" id="Phobius"/>
    </source>
</evidence>
<dbReference type="AlphaFoldDB" id="A0A4P6FAE8"/>
<gene>
    <name evidence="2" type="ORF">ET445_03725</name>
</gene>
<keyword evidence="1" id="KW-0812">Transmembrane</keyword>
<dbReference type="OrthoDB" id="5126301at2"/>
<reference evidence="2 3" key="1">
    <citation type="submission" date="2019-01" db="EMBL/GenBank/DDBJ databases">
        <title>Genome sequencing of strain FW100M-8.</title>
        <authorList>
            <person name="Heo J."/>
            <person name="Kim S.-J."/>
            <person name="Kim J.-S."/>
            <person name="Hong S.-B."/>
            <person name="Kwon S.-W."/>
        </authorList>
    </citation>
    <scope>NUCLEOTIDE SEQUENCE [LARGE SCALE GENOMIC DNA]</scope>
    <source>
        <strain evidence="2 3">FW100M-8</strain>
    </source>
</reference>
<keyword evidence="1" id="KW-1133">Transmembrane helix</keyword>
<organism evidence="2 3">
    <name type="scientific">Agromyces protaetiae</name>
    <dbReference type="NCBI Taxonomy" id="2509455"/>
    <lineage>
        <taxon>Bacteria</taxon>
        <taxon>Bacillati</taxon>
        <taxon>Actinomycetota</taxon>
        <taxon>Actinomycetes</taxon>
        <taxon>Micrococcales</taxon>
        <taxon>Microbacteriaceae</taxon>
        <taxon>Agromyces</taxon>
    </lineage>
</organism>
<accession>A0A4P6FAE8</accession>
<keyword evidence="3" id="KW-1185">Reference proteome</keyword>
<protein>
    <recommendedName>
        <fullName evidence="4">DUF4760 domain-containing protein</fullName>
    </recommendedName>
</protein>
<dbReference type="Proteomes" id="UP000291259">
    <property type="component" value="Chromosome"/>
</dbReference>
<dbReference type="RefSeq" id="WP_129188957.1">
    <property type="nucleotide sequence ID" value="NZ_CP035491.1"/>
</dbReference>
<dbReference type="EMBL" id="CP035491">
    <property type="protein sequence ID" value="QAY72586.1"/>
    <property type="molecule type" value="Genomic_DNA"/>
</dbReference>